<dbReference type="EMBL" id="CP041742">
    <property type="protein sequence ID" value="QDQ74565.1"/>
    <property type="molecule type" value="Genomic_DNA"/>
</dbReference>
<name>A0A516V7R3_9GAMM</name>
<dbReference type="Proteomes" id="UP000315891">
    <property type="component" value="Chromosome"/>
</dbReference>
<evidence type="ECO:0000313" key="1">
    <source>
        <dbReference type="EMBL" id="QDQ74565.1"/>
    </source>
</evidence>
<organism evidence="1 2">
    <name type="scientific">Pseudoluteimonas lycopersici</name>
    <dbReference type="NCBI Taxonomy" id="1324796"/>
    <lineage>
        <taxon>Bacteria</taxon>
        <taxon>Pseudomonadati</taxon>
        <taxon>Pseudomonadota</taxon>
        <taxon>Gammaproteobacteria</taxon>
        <taxon>Lysobacterales</taxon>
        <taxon>Lysobacteraceae</taxon>
        <taxon>Pseudoluteimonas</taxon>
    </lineage>
</organism>
<keyword evidence="2" id="KW-1185">Reference proteome</keyword>
<accession>A0A516V7R3</accession>
<gene>
    <name evidence="1" type="ORF">FNZ56_12075</name>
</gene>
<evidence type="ECO:0000313" key="2">
    <source>
        <dbReference type="Proteomes" id="UP000315891"/>
    </source>
</evidence>
<dbReference type="AlphaFoldDB" id="A0A516V7R3"/>
<dbReference type="RefSeq" id="WP_143880074.1">
    <property type="nucleotide sequence ID" value="NZ_BAABLZ010000001.1"/>
</dbReference>
<protein>
    <submittedName>
        <fullName evidence="1">Uncharacterized protein</fullName>
    </submittedName>
</protein>
<reference evidence="1 2" key="1">
    <citation type="submission" date="2019-07" db="EMBL/GenBank/DDBJ databases">
        <title>Lysobacter weifangensis sp. nov., isolated from bensulfuron-methyl contaminated farmland soil.</title>
        <authorList>
            <person name="Zhao H."/>
        </authorList>
    </citation>
    <scope>NUCLEOTIDE SEQUENCE [LARGE SCALE GENOMIC DNA]</scope>
    <source>
        <strain evidence="1 2">CC-Bw-6</strain>
    </source>
</reference>
<sequence length="74" mass="7989">MLAAAGVSNTGKGGKLHWFGSDDGQVMLCRVSSDNRTSNSLLGRDCFSTRWLFSERDGAWQPEGEASTVFCGND</sequence>
<proteinExistence type="predicted"/>